<dbReference type="GO" id="GO:0009446">
    <property type="term" value="P:putrescine biosynthetic process"/>
    <property type="evidence" value="ECO:0007669"/>
    <property type="project" value="InterPro"/>
</dbReference>
<keyword evidence="1 2" id="KW-0378">Hydrolase</keyword>
<dbReference type="SUPFAM" id="SSF55909">
    <property type="entry name" value="Pentein"/>
    <property type="match status" value="1"/>
</dbReference>
<dbReference type="EMBL" id="CP036271">
    <property type="protein sequence ID" value="QDT55385.1"/>
    <property type="molecule type" value="Genomic_DNA"/>
</dbReference>
<sequence length="367" mass="41162">MLPPGLEHRPSTKPFSSPLMSKTPAALGYRMPAEWEPHEATWLSWPHKLESWPGAFEEVPGIFVEMSRFLAECEKVRINVAGPDMEAGVRKLLEEAGVNVAAVSFHHNPTNDAWCRDHGPIFVVRDVDGRRERAITDWKYNAWGDKYPPYDLDNTIPGRVAAEFNIPRFEAGIVMEGGSIDVNGRGTLMTTEACLLNKNRNPHLTKEQIEGYLRDYLGIRHFLWLGDGIIGDDTDGHVDDITRFVSPDTVVTVVEEDTADENHKPLAENLARLKTMKDQDGRPLNVVTIPMPSPVEFDGQRLPASYANFYIANRRVLVPTYRCKNDAVALETLQRLFPERLVVGIDCTKLVWGLGAIHCVTQQQPAA</sequence>
<dbReference type="InParanoid" id="A0A517SGY3"/>
<gene>
    <name evidence="2" type="primary">aguA</name>
    <name evidence="2" type="ORF">Pan44_34280</name>
</gene>
<dbReference type="Gene3D" id="3.75.10.10">
    <property type="entry name" value="L-arginine/glycine Amidinotransferase, Chain A"/>
    <property type="match status" value="1"/>
</dbReference>
<dbReference type="PANTHER" id="PTHR31377:SF0">
    <property type="entry name" value="AGMATINE DEIMINASE-RELATED"/>
    <property type="match status" value="1"/>
</dbReference>
<protein>
    <submittedName>
        <fullName evidence="2">Agmatine deiminase</fullName>
        <ecNumber evidence="2">3.5.3.12</ecNumber>
    </submittedName>
</protein>
<dbReference type="EC" id="3.5.3.12" evidence="2"/>
<organism evidence="2 3">
    <name type="scientific">Caulifigura coniformis</name>
    <dbReference type="NCBI Taxonomy" id="2527983"/>
    <lineage>
        <taxon>Bacteria</taxon>
        <taxon>Pseudomonadati</taxon>
        <taxon>Planctomycetota</taxon>
        <taxon>Planctomycetia</taxon>
        <taxon>Planctomycetales</taxon>
        <taxon>Planctomycetaceae</taxon>
        <taxon>Caulifigura</taxon>
    </lineage>
</organism>
<evidence type="ECO:0000313" key="2">
    <source>
        <dbReference type="EMBL" id="QDT55385.1"/>
    </source>
</evidence>
<dbReference type="InterPro" id="IPR007466">
    <property type="entry name" value="Peptidyl-Arg-deiminase_porph"/>
</dbReference>
<keyword evidence="3" id="KW-1185">Reference proteome</keyword>
<proteinExistence type="predicted"/>
<name>A0A517SGY3_9PLAN</name>
<evidence type="ECO:0000313" key="3">
    <source>
        <dbReference type="Proteomes" id="UP000315700"/>
    </source>
</evidence>
<accession>A0A517SGY3</accession>
<dbReference type="KEGG" id="ccos:Pan44_34280"/>
<dbReference type="GO" id="GO:0047632">
    <property type="term" value="F:agmatine deiminase activity"/>
    <property type="evidence" value="ECO:0007669"/>
    <property type="project" value="UniProtKB-EC"/>
</dbReference>
<evidence type="ECO:0000256" key="1">
    <source>
        <dbReference type="ARBA" id="ARBA00022801"/>
    </source>
</evidence>
<dbReference type="Pfam" id="PF04371">
    <property type="entry name" value="PAD_porph"/>
    <property type="match status" value="1"/>
</dbReference>
<dbReference type="PANTHER" id="PTHR31377">
    <property type="entry name" value="AGMATINE DEIMINASE-RELATED"/>
    <property type="match status" value="1"/>
</dbReference>
<dbReference type="Proteomes" id="UP000315700">
    <property type="component" value="Chromosome"/>
</dbReference>
<dbReference type="AlphaFoldDB" id="A0A517SGY3"/>
<reference evidence="2 3" key="1">
    <citation type="submission" date="2019-02" db="EMBL/GenBank/DDBJ databases">
        <title>Deep-cultivation of Planctomycetes and their phenomic and genomic characterization uncovers novel biology.</title>
        <authorList>
            <person name="Wiegand S."/>
            <person name="Jogler M."/>
            <person name="Boedeker C."/>
            <person name="Pinto D."/>
            <person name="Vollmers J."/>
            <person name="Rivas-Marin E."/>
            <person name="Kohn T."/>
            <person name="Peeters S.H."/>
            <person name="Heuer A."/>
            <person name="Rast P."/>
            <person name="Oberbeckmann S."/>
            <person name="Bunk B."/>
            <person name="Jeske O."/>
            <person name="Meyerdierks A."/>
            <person name="Storesund J.E."/>
            <person name="Kallscheuer N."/>
            <person name="Luecker S."/>
            <person name="Lage O.M."/>
            <person name="Pohl T."/>
            <person name="Merkel B.J."/>
            <person name="Hornburger P."/>
            <person name="Mueller R.-W."/>
            <person name="Bruemmer F."/>
            <person name="Labrenz M."/>
            <person name="Spormann A.M."/>
            <person name="Op den Camp H."/>
            <person name="Overmann J."/>
            <person name="Amann R."/>
            <person name="Jetten M.S.M."/>
            <person name="Mascher T."/>
            <person name="Medema M.H."/>
            <person name="Devos D.P."/>
            <person name="Kaster A.-K."/>
            <person name="Ovreas L."/>
            <person name="Rohde M."/>
            <person name="Galperin M.Y."/>
            <person name="Jogler C."/>
        </authorList>
    </citation>
    <scope>NUCLEOTIDE SEQUENCE [LARGE SCALE GENOMIC DNA]</scope>
    <source>
        <strain evidence="2 3">Pan44</strain>
    </source>
</reference>
<dbReference type="GO" id="GO:0004668">
    <property type="term" value="F:protein-arginine deiminase activity"/>
    <property type="evidence" value="ECO:0007669"/>
    <property type="project" value="InterPro"/>
</dbReference>